<name>A0AAU7NQR7_9GAMM</name>
<keyword evidence="2" id="KW-1185">Reference proteome</keyword>
<evidence type="ECO:0008006" key="3">
    <source>
        <dbReference type="Google" id="ProtNLM"/>
    </source>
</evidence>
<dbReference type="RefSeq" id="WP_305907924.1">
    <property type="nucleotide sequence ID" value="NZ_CP157743.1"/>
</dbReference>
<reference evidence="1 2" key="1">
    <citation type="journal article" date="2024" name="Microbiology">
        <title>Methylomarinum rosea sp. nov., a novel halophilic methanotrophic bacterium from the hypersaline Lake Elton.</title>
        <authorList>
            <person name="Suleimanov R.Z."/>
            <person name="Oshkin I.Y."/>
            <person name="Danilova O.V."/>
            <person name="Suzina N.E."/>
            <person name="Dedysh S.N."/>
        </authorList>
    </citation>
    <scope>NUCLEOTIDE SEQUENCE [LARGE SCALE GENOMIC DNA]</scope>
    <source>
        <strain evidence="1 2">Ch1-1</strain>
    </source>
</reference>
<dbReference type="AlphaFoldDB" id="A0AAU7NQR7"/>
<protein>
    <recommendedName>
        <fullName evidence="3">DNA replication terminus site-binding protein</fullName>
    </recommendedName>
</protein>
<evidence type="ECO:0000313" key="1">
    <source>
        <dbReference type="EMBL" id="XBS19321.1"/>
    </source>
</evidence>
<accession>A0AAU7NQR7</accession>
<organism evidence="1 2">
    <name type="scientific">Methylomarinum roseum</name>
    <dbReference type="NCBI Taxonomy" id="3067653"/>
    <lineage>
        <taxon>Bacteria</taxon>
        <taxon>Pseudomonadati</taxon>
        <taxon>Pseudomonadota</taxon>
        <taxon>Gammaproteobacteria</taxon>
        <taxon>Methylococcales</taxon>
        <taxon>Methylococcaceae</taxon>
        <taxon>Methylomarinum</taxon>
    </lineage>
</organism>
<dbReference type="EMBL" id="CP157743">
    <property type="protein sequence ID" value="XBS19321.1"/>
    <property type="molecule type" value="Genomic_DNA"/>
</dbReference>
<gene>
    <name evidence="1" type="ORF">Q9L42_013190</name>
</gene>
<dbReference type="Proteomes" id="UP001225378">
    <property type="component" value="Chromosome"/>
</dbReference>
<sequence>MASLHSELRADLARAYHNLLQHNQALSEAILNETQFPAWIDGHERLLPADWRSARMAIVDMVNETMFEDHEASGKDTRQMPGVIACSEHTLQQLERLNLAKKELQKILMAMDKIMLEIPSSESDQMVKVPLSRKALSDMGLARLNRIQVCRKFISVSYPLEYAGFFWNRYVPSVRLTAKQIIEDKLRALGSEDPEDPSDQRLQHDYRLMRSLRGNEYLALIKTEIVHRRVNLVRVIADKYRQCPEKCQRLAYAPIFYLHDADFQIPRIRPLPQSVQDQNARRKRSDVEIDEEPFLLTLNVHRYKPPKFADE</sequence>
<evidence type="ECO:0000313" key="2">
    <source>
        <dbReference type="Proteomes" id="UP001225378"/>
    </source>
</evidence>
<proteinExistence type="predicted"/>
<dbReference type="KEGG" id="mech:Q9L42_013190"/>